<feature type="region of interest" description="Disordered" evidence="1">
    <location>
        <begin position="1"/>
        <end position="31"/>
    </location>
</feature>
<feature type="compositionally biased region" description="Polar residues" evidence="1">
    <location>
        <begin position="16"/>
        <end position="25"/>
    </location>
</feature>
<dbReference type="Proteomes" id="UP000716291">
    <property type="component" value="Unassembled WGS sequence"/>
</dbReference>
<reference evidence="2" key="1">
    <citation type="journal article" date="2020" name="Microb. Genom.">
        <title>Genetic diversity of clinical and environmental Mucorales isolates obtained from an investigation of mucormycosis cases among solid organ transplant recipients.</title>
        <authorList>
            <person name="Nguyen M.H."/>
            <person name="Kaul D."/>
            <person name="Muto C."/>
            <person name="Cheng S.J."/>
            <person name="Richter R.A."/>
            <person name="Bruno V.M."/>
            <person name="Liu G."/>
            <person name="Beyhan S."/>
            <person name="Sundermann A.J."/>
            <person name="Mounaud S."/>
            <person name="Pasculle A.W."/>
            <person name="Nierman W.C."/>
            <person name="Driscoll E."/>
            <person name="Cumbie R."/>
            <person name="Clancy C.J."/>
            <person name="Dupont C.L."/>
        </authorList>
    </citation>
    <scope>NUCLEOTIDE SEQUENCE</scope>
    <source>
        <strain evidence="2">GL11</strain>
    </source>
</reference>
<dbReference type="AlphaFoldDB" id="A0A9P7BRL5"/>
<dbReference type="EMBL" id="JAANQT010000995">
    <property type="protein sequence ID" value="KAG1307161.1"/>
    <property type="molecule type" value="Genomic_DNA"/>
</dbReference>
<evidence type="ECO:0000313" key="3">
    <source>
        <dbReference type="Proteomes" id="UP000716291"/>
    </source>
</evidence>
<sequence>MRDSTATVSRPLAFPSSLQLESSTKCPPPPELESPLHQKAFKSKYALLLPSQTASARTFSSPSTNQRFKYLYLSIQRHLPIHQIRSLLRRLHINSSHVLDIHYPDHHLVALLIHNDCEAEVRSQLENFEIPLRDDYDPQDPNSLRSLLL</sequence>
<comment type="caution">
    <text evidence="2">The sequence shown here is derived from an EMBL/GenBank/DDBJ whole genome shotgun (WGS) entry which is preliminary data.</text>
</comment>
<keyword evidence="3" id="KW-1185">Reference proteome</keyword>
<gene>
    <name evidence="2" type="ORF">G6F64_007032</name>
</gene>
<protein>
    <submittedName>
        <fullName evidence="2">Uncharacterized protein</fullName>
    </submittedName>
</protein>
<evidence type="ECO:0000313" key="2">
    <source>
        <dbReference type="EMBL" id="KAG1307161.1"/>
    </source>
</evidence>
<organism evidence="2 3">
    <name type="scientific">Rhizopus oryzae</name>
    <name type="common">Mucormycosis agent</name>
    <name type="synonym">Rhizopus arrhizus var. delemar</name>
    <dbReference type="NCBI Taxonomy" id="64495"/>
    <lineage>
        <taxon>Eukaryota</taxon>
        <taxon>Fungi</taxon>
        <taxon>Fungi incertae sedis</taxon>
        <taxon>Mucoromycota</taxon>
        <taxon>Mucoromycotina</taxon>
        <taxon>Mucoromycetes</taxon>
        <taxon>Mucorales</taxon>
        <taxon>Mucorineae</taxon>
        <taxon>Rhizopodaceae</taxon>
        <taxon>Rhizopus</taxon>
    </lineage>
</organism>
<proteinExistence type="predicted"/>
<evidence type="ECO:0000256" key="1">
    <source>
        <dbReference type="SAM" id="MobiDB-lite"/>
    </source>
</evidence>
<name>A0A9P7BRL5_RHIOR</name>
<accession>A0A9P7BRL5</accession>